<dbReference type="EMBL" id="JAGGKX010000002">
    <property type="protein sequence ID" value="MBP1968349.1"/>
    <property type="molecule type" value="Genomic_DNA"/>
</dbReference>
<evidence type="ECO:0000313" key="1">
    <source>
        <dbReference type="EMBL" id="MBP1968349.1"/>
    </source>
</evidence>
<proteinExistence type="predicted"/>
<organism evidence="1 2">
    <name type="scientific">Virgibacillus natechei</name>
    <dbReference type="NCBI Taxonomy" id="1216297"/>
    <lineage>
        <taxon>Bacteria</taxon>
        <taxon>Bacillati</taxon>
        <taxon>Bacillota</taxon>
        <taxon>Bacilli</taxon>
        <taxon>Bacillales</taxon>
        <taxon>Bacillaceae</taxon>
        <taxon>Virgibacillus</taxon>
    </lineage>
</organism>
<dbReference type="RefSeq" id="WP_209461592.1">
    <property type="nucleotide sequence ID" value="NZ_CP110224.1"/>
</dbReference>
<reference evidence="1 2" key="1">
    <citation type="submission" date="2021-03" db="EMBL/GenBank/DDBJ databases">
        <title>Genomic Encyclopedia of Type Strains, Phase IV (KMG-IV): sequencing the most valuable type-strain genomes for metagenomic binning, comparative biology and taxonomic classification.</title>
        <authorList>
            <person name="Goeker M."/>
        </authorList>
    </citation>
    <scope>NUCLEOTIDE SEQUENCE [LARGE SCALE GENOMIC DNA]</scope>
    <source>
        <strain evidence="1 2">DSM 25609</strain>
    </source>
</reference>
<gene>
    <name evidence="1" type="ORF">J2Z83_000441</name>
</gene>
<sequence>MELKTINEMILSLKKIINEPAKINIPPLGNATKIELKSSLFYFWIDVNRKGRLKKRCTLQLREQQHKDQVLLRLDLVGPPHQNPPGAYELAGQTIPCPHIHIAHPEYGDSIAYPLEHNYAKMYLSREELEDMVTLLTKFLERCNVGNINDYTYEEQIELL</sequence>
<evidence type="ECO:0000313" key="2">
    <source>
        <dbReference type="Proteomes" id="UP001519345"/>
    </source>
</evidence>
<protein>
    <submittedName>
        <fullName evidence="1">Uncharacterized protein</fullName>
    </submittedName>
</protein>
<comment type="caution">
    <text evidence="1">The sequence shown here is derived from an EMBL/GenBank/DDBJ whole genome shotgun (WGS) entry which is preliminary data.</text>
</comment>
<dbReference type="Proteomes" id="UP001519345">
    <property type="component" value="Unassembled WGS sequence"/>
</dbReference>
<name>A0ABS4IE90_9BACI</name>
<dbReference type="Pfam" id="PF22398">
    <property type="entry name" value="DUF6978"/>
    <property type="match status" value="1"/>
</dbReference>
<accession>A0ABS4IE90</accession>
<keyword evidence="2" id="KW-1185">Reference proteome</keyword>
<dbReference type="InterPro" id="IPR053916">
    <property type="entry name" value="DUF6978"/>
</dbReference>